<feature type="compositionally biased region" description="Basic residues" evidence="1">
    <location>
        <begin position="1314"/>
        <end position="1328"/>
    </location>
</feature>
<evidence type="ECO:0000313" key="3">
    <source>
        <dbReference type="Proteomes" id="UP001219525"/>
    </source>
</evidence>
<accession>A0AAD6YK13</accession>
<feature type="region of interest" description="Disordered" evidence="1">
    <location>
        <begin position="1307"/>
        <end position="1336"/>
    </location>
</feature>
<sequence length="1649" mass="184711">MPQTCGCRGFASCLRRVAVVDLRTDRRRTARVRRELAGVRQSREWWYRFDVLPFPSRLTSSAWFIEIQAARRVSGEAEAWKSRKWIRSHWHVTTPPLSQRRRKHQWHPASARGPRPTCASVCGAICRLPNERTRPPPEPRTRLCQKRCSTGHPHVGTELEVASASDHRSQVQVERRRSPEASAIRDRCSTWRQLPAATLLQLQRAPLSNGGTVASHATELRRRLASSVMSRSTIYELTLFTSIQLCMLGVIRLARMPASVRSRWRRSVSCTLQPSHLPVPSRPYQPTFSPHSALARTLSGSVLSGVQRDGVTSLSSVVASQRRYPNRRSGVRQLGSRQLDVPLCAQVFNTLPYTGGPIRKSGTAKKRCGTLACGASPDLRGDWPVNPTTFPLSIPRAHRSPCCALRRLTRQAEHLPPGAYMSITKSSVANQLVRVHPRADFICALQTLLEGRIYVLASEMRSASCGSTSFRHSRLHILCVVPEKVLSRRRSAAAFPSARLTRCLLCGHKHYMMQLGASPYTTALALLHLHLHACTPQLSVCQRPPVAGTGTTVRIRHEAQYHPRTTARRRRAQGGSVWAQSGGRLIRLRFTLLLITHYNTQANLLSFDLDDISLPLHLVNKPRLEGRRALLALHLHLPRAASSCCTVAQQLRLRERELLFQSPHYSRTLVASCTVATASEHHATSVTELLIPMSASCCLETLPRNARIRSFVDRDNKHAPCPFTCAHLCTRPFVRVPSRLRMPRYTNVSVEQAHGRFLQAKTGGLSGRQYTSAAATTYDGRRRCVSTDCRLAPTHACVPVAEQLLPGTYKFTTKQDVADLRLYAGFVQCQVALQHTWALWYWSDLGRDHGVVEHLARLHSAPSLGNRRYRPGSWIFIRRRAAHSRSEERLTRLHLVPLVTEYSNNEMNLFSFYLESIMHACEEDNQARAGRPWSTRCPCLHCAALSRCIVTRGLPKPRCAEQVLSGLQTPKFFPTYRVTAGGLWGVERSKTMTQHGIVTYREDRDASSTPGPQHAHSEQARQVCVQACPSGANMSHGLIMRWTRRRRTQVKSQCVHRSRRYTSSREFALQTKRVRADMSQIARPPARSRMGQYQPIRATLRMPNCVVLKSTVSCNEAKPHTTAWPPHEHGIARRLPLKEGYDSEGVISCRRTRGSTTTAIPRCPRRSETRVDKEASARTSVAQFHPTRFVHAAANLGIPLKSCHCDGTRAANVGLPKGLWVGRRGPPSWGAAKRSPLLTMCLLASARSGESHICRRTRAVLGRQREGRRVVPARRDLAQCPRYVAAADLQNGRRGTVQATRTELAWGEGEGGQRRRHKQHRRIPRSRRLKSEDRSHVTTPLLLQHRQCTSNVTACVLAASQRVPRPLPNYLSNPPSPDADHRTRAYIGASRALIMQIWLPVASLRRSWPSRPSTLRAVLVVNCPPIYAAAVCVPRRCPAGSTPETPPQAATKSGRIRELLTTPTRHRHLTTTSYTASCRPTAACSRSRVQALCARRATRARRCVSSRAVARRRMVHHYYIPRYSKVCHVMLRCVSLGRASWFRKPRRAIGHCSSGGAIPLALLGVPPPLAFPRRYLARHFAAFVQQAVAERGAPSGAAPRSILAVHYIVDRVERLGGISHHMVLRPSFIHPLLPVHTPCCRTARIWRGP</sequence>
<organism evidence="2 3">
    <name type="scientific">Mycena pura</name>
    <dbReference type="NCBI Taxonomy" id="153505"/>
    <lineage>
        <taxon>Eukaryota</taxon>
        <taxon>Fungi</taxon>
        <taxon>Dikarya</taxon>
        <taxon>Basidiomycota</taxon>
        <taxon>Agaricomycotina</taxon>
        <taxon>Agaricomycetes</taxon>
        <taxon>Agaricomycetidae</taxon>
        <taxon>Agaricales</taxon>
        <taxon>Marasmiineae</taxon>
        <taxon>Mycenaceae</taxon>
        <taxon>Mycena</taxon>
    </lineage>
</organism>
<evidence type="ECO:0000313" key="2">
    <source>
        <dbReference type="EMBL" id="KAJ7220691.1"/>
    </source>
</evidence>
<dbReference type="EMBL" id="JARJCW010000009">
    <property type="protein sequence ID" value="KAJ7220691.1"/>
    <property type="molecule type" value="Genomic_DNA"/>
</dbReference>
<comment type="caution">
    <text evidence="2">The sequence shown here is derived from an EMBL/GenBank/DDBJ whole genome shotgun (WGS) entry which is preliminary data.</text>
</comment>
<protein>
    <submittedName>
        <fullName evidence="2">Uncharacterized protein</fullName>
    </submittedName>
</protein>
<reference evidence="2" key="1">
    <citation type="submission" date="2023-03" db="EMBL/GenBank/DDBJ databases">
        <title>Massive genome expansion in bonnet fungi (Mycena s.s.) driven by repeated elements and novel gene families across ecological guilds.</title>
        <authorList>
            <consortium name="Lawrence Berkeley National Laboratory"/>
            <person name="Harder C.B."/>
            <person name="Miyauchi S."/>
            <person name="Viragh M."/>
            <person name="Kuo A."/>
            <person name="Thoen E."/>
            <person name="Andreopoulos B."/>
            <person name="Lu D."/>
            <person name="Skrede I."/>
            <person name="Drula E."/>
            <person name="Henrissat B."/>
            <person name="Morin E."/>
            <person name="Kohler A."/>
            <person name="Barry K."/>
            <person name="LaButti K."/>
            <person name="Morin E."/>
            <person name="Salamov A."/>
            <person name="Lipzen A."/>
            <person name="Mereny Z."/>
            <person name="Hegedus B."/>
            <person name="Baldrian P."/>
            <person name="Stursova M."/>
            <person name="Weitz H."/>
            <person name="Taylor A."/>
            <person name="Grigoriev I.V."/>
            <person name="Nagy L.G."/>
            <person name="Martin F."/>
            <person name="Kauserud H."/>
        </authorList>
    </citation>
    <scope>NUCLEOTIDE SEQUENCE</scope>
    <source>
        <strain evidence="2">9144</strain>
    </source>
</reference>
<name>A0AAD6YK13_9AGAR</name>
<dbReference type="Proteomes" id="UP001219525">
    <property type="component" value="Unassembled WGS sequence"/>
</dbReference>
<keyword evidence="3" id="KW-1185">Reference proteome</keyword>
<gene>
    <name evidence="2" type="ORF">GGX14DRAFT_389093</name>
</gene>
<evidence type="ECO:0000256" key="1">
    <source>
        <dbReference type="SAM" id="MobiDB-lite"/>
    </source>
</evidence>
<proteinExistence type="predicted"/>